<organism evidence="1 2">
    <name type="scientific">Pseudomonas lini</name>
    <dbReference type="NCBI Taxonomy" id="163011"/>
    <lineage>
        <taxon>Bacteria</taxon>
        <taxon>Pseudomonadati</taxon>
        <taxon>Pseudomonadota</taxon>
        <taxon>Gammaproteobacteria</taxon>
        <taxon>Pseudomonadales</taxon>
        <taxon>Pseudomonadaceae</taxon>
        <taxon>Pseudomonas</taxon>
    </lineage>
</organism>
<sequence>MDVARGLAPVGLRSSPKNLGIPRAMDLRLLRSRTGASPLATTASLPQECHNRCAVQRYSQQASHSG</sequence>
<protein>
    <submittedName>
        <fullName evidence="1">Uncharacterized protein</fullName>
    </submittedName>
</protein>
<proteinExistence type="predicted"/>
<comment type="caution">
    <text evidence="1">The sequence shown here is derived from an EMBL/GenBank/DDBJ whole genome shotgun (WGS) entry which is preliminary data.</text>
</comment>
<name>A0A7V7P8A5_9PSED</name>
<dbReference type="Proteomes" id="UP000434925">
    <property type="component" value="Unassembled WGS sequence"/>
</dbReference>
<accession>A0A7V7P8A5</accession>
<evidence type="ECO:0000313" key="1">
    <source>
        <dbReference type="EMBL" id="KAB0508315.1"/>
    </source>
</evidence>
<evidence type="ECO:0000313" key="2">
    <source>
        <dbReference type="Proteomes" id="UP000434925"/>
    </source>
</evidence>
<reference evidence="1 2" key="1">
    <citation type="submission" date="2019-09" db="EMBL/GenBank/DDBJ databases">
        <title>Draft genome sequences of 48 bacterial type strains from the CCUG.</title>
        <authorList>
            <person name="Tunovic T."/>
            <person name="Pineiro-Iglesias B."/>
            <person name="Unosson C."/>
            <person name="Inganas E."/>
            <person name="Ohlen M."/>
            <person name="Cardew S."/>
            <person name="Jensie-Markopoulos S."/>
            <person name="Salva-Serra F."/>
            <person name="Jaen-Luchoro D."/>
            <person name="Karlsson R."/>
            <person name="Svensson-Stadler L."/>
            <person name="Chun J."/>
            <person name="Moore E."/>
        </authorList>
    </citation>
    <scope>NUCLEOTIDE SEQUENCE [LARGE SCALE GENOMIC DNA]</scope>
    <source>
        <strain evidence="1 2">CCUG 51522</strain>
    </source>
</reference>
<dbReference type="AlphaFoldDB" id="A0A7V7P8A5"/>
<gene>
    <name evidence="1" type="ORF">F7R14_01295</name>
</gene>
<dbReference type="EMBL" id="VZPO01000001">
    <property type="protein sequence ID" value="KAB0508315.1"/>
    <property type="molecule type" value="Genomic_DNA"/>
</dbReference>